<keyword evidence="2" id="KW-1185">Reference proteome</keyword>
<organism evidence="1 2">
    <name type="scientific">Aerosticca soli</name>
    <dbReference type="NCBI Taxonomy" id="2010829"/>
    <lineage>
        <taxon>Bacteria</taxon>
        <taxon>Pseudomonadati</taxon>
        <taxon>Pseudomonadota</taxon>
        <taxon>Gammaproteobacteria</taxon>
        <taxon>Lysobacterales</taxon>
        <taxon>Rhodanobacteraceae</taxon>
        <taxon>Aerosticca</taxon>
    </lineage>
</organism>
<name>A0A2Z6E3T3_9GAMM</name>
<gene>
    <name evidence="1" type="ORF">ALSL_0778</name>
</gene>
<sequence length="76" mass="8152">MGCPRDQRTRQADRWRRGMQTLVERAAAGDITLRRGCHLCGSGGLFVRSAGRGAYRCGATSCPAGGLRFSPGVRQA</sequence>
<proteinExistence type="predicted"/>
<dbReference type="KEGG" id="rbd:ALSL_0778"/>
<dbReference type="Proteomes" id="UP000270530">
    <property type="component" value="Chromosome"/>
</dbReference>
<dbReference type="EMBL" id="AP018560">
    <property type="protein sequence ID" value="BBD79444.1"/>
    <property type="molecule type" value="Genomic_DNA"/>
</dbReference>
<reference evidence="2" key="2">
    <citation type="submission" date="2018-06" db="EMBL/GenBank/DDBJ databases">
        <title>Genome sequence of Rhodanobacteraceae bacterium strain Dysh456.</title>
        <authorList>
            <person name="Fukui M."/>
        </authorList>
    </citation>
    <scope>NUCLEOTIDE SEQUENCE [LARGE SCALE GENOMIC DNA]</scope>
    <source>
        <strain evidence="2">Dysh456</strain>
    </source>
</reference>
<protein>
    <submittedName>
        <fullName evidence="1">Uncharacterized protein</fullName>
    </submittedName>
</protein>
<reference evidence="2" key="1">
    <citation type="submission" date="2018-04" db="EMBL/GenBank/DDBJ databases">
        <authorList>
            <person name="Watanabe M."/>
            <person name="Kojima H."/>
        </authorList>
    </citation>
    <scope>NUCLEOTIDE SEQUENCE [LARGE SCALE GENOMIC DNA]</scope>
    <source>
        <strain evidence="2">Dysh456</strain>
    </source>
</reference>
<evidence type="ECO:0000313" key="2">
    <source>
        <dbReference type="Proteomes" id="UP000270530"/>
    </source>
</evidence>
<dbReference type="AlphaFoldDB" id="A0A2Z6E3T3"/>
<accession>A0A2Z6E3T3</accession>
<evidence type="ECO:0000313" key="1">
    <source>
        <dbReference type="EMBL" id="BBD79444.1"/>
    </source>
</evidence>